<gene>
    <name evidence="2" type="ORF">LMG28138_01174</name>
</gene>
<feature type="transmembrane region" description="Helical" evidence="1">
    <location>
        <begin position="202"/>
        <end position="222"/>
    </location>
</feature>
<keyword evidence="1" id="KW-0472">Membrane</keyword>
<keyword evidence="1" id="KW-0812">Transmembrane</keyword>
<name>A0A6S7AYI8_9BURK</name>
<reference evidence="2 3" key="1">
    <citation type="submission" date="2020-04" db="EMBL/GenBank/DDBJ databases">
        <authorList>
            <person name="De Canck E."/>
        </authorList>
    </citation>
    <scope>NUCLEOTIDE SEQUENCE [LARGE SCALE GENOMIC DNA]</scope>
    <source>
        <strain evidence="2 3">LMG 28138</strain>
    </source>
</reference>
<dbReference type="EMBL" id="CADIKM010000004">
    <property type="protein sequence ID" value="CAB3781320.1"/>
    <property type="molecule type" value="Genomic_DNA"/>
</dbReference>
<evidence type="ECO:0000313" key="2">
    <source>
        <dbReference type="EMBL" id="CAB3781320.1"/>
    </source>
</evidence>
<dbReference type="InterPro" id="IPR010419">
    <property type="entry name" value="CO_DH_gsu"/>
</dbReference>
<dbReference type="Gene3D" id="3.30.530.20">
    <property type="match status" value="1"/>
</dbReference>
<dbReference type="RefSeq" id="WP_175103716.1">
    <property type="nucleotide sequence ID" value="NZ_CADIKM010000004.1"/>
</dbReference>
<dbReference type="Pfam" id="PF06240">
    <property type="entry name" value="COXG"/>
    <property type="match status" value="1"/>
</dbReference>
<proteinExistence type="predicted"/>
<keyword evidence="3" id="KW-1185">Reference proteome</keyword>
<keyword evidence="1" id="KW-1133">Transmembrane helix</keyword>
<evidence type="ECO:0000313" key="3">
    <source>
        <dbReference type="Proteomes" id="UP000494115"/>
    </source>
</evidence>
<dbReference type="SUPFAM" id="SSF55961">
    <property type="entry name" value="Bet v1-like"/>
    <property type="match status" value="1"/>
</dbReference>
<accession>A0A6S7AYI8</accession>
<evidence type="ECO:0008006" key="4">
    <source>
        <dbReference type="Google" id="ProtNLM"/>
    </source>
</evidence>
<dbReference type="PANTHER" id="PTHR38588">
    <property type="entry name" value="BLL0334 PROTEIN"/>
    <property type="match status" value="1"/>
</dbReference>
<dbReference type="InterPro" id="IPR023393">
    <property type="entry name" value="START-like_dom_sf"/>
</dbReference>
<dbReference type="Proteomes" id="UP000494115">
    <property type="component" value="Unassembled WGS sequence"/>
</dbReference>
<evidence type="ECO:0000256" key="1">
    <source>
        <dbReference type="SAM" id="Phobius"/>
    </source>
</evidence>
<organism evidence="2 3">
    <name type="scientific">Pararobbsia alpina</name>
    <dbReference type="NCBI Taxonomy" id="621374"/>
    <lineage>
        <taxon>Bacteria</taxon>
        <taxon>Pseudomonadati</taxon>
        <taxon>Pseudomonadota</taxon>
        <taxon>Betaproteobacteria</taxon>
        <taxon>Burkholderiales</taxon>
        <taxon>Burkholderiaceae</taxon>
        <taxon>Pararobbsia</taxon>
    </lineage>
</organism>
<dbReference type="CDD" id="cd05018">
    <property type="entry name" value="CoxG"/>
    <property type="match status" value="1"/>
</dbReference>
<protein>
    <recommendedName>
        <fullName evidence="4">Carbon monoxide dehydrogenase subunit G</fullName>
    </recommendedName>
</protein>
<dbReference type="AlphaFoldDB" id="A0A6S7AYI8"/>
<sequence length="226" mass="23726">MKLANSCTLPARPEIVWAALNDPTVLQACLPGCKSLEMTDERHFESVIQIRVGPIAATFKSTVELSDLVPPSAYTITGQGNAGAVGFAKISARVQLESEGDATLLQYDADVEIGGKLMSVGARLIQSAAAKNLESFFDALKNEIDRINGAAAETAAPLDELGAQASSREMPGSQESPANVEPVALAREPRPQSLVKPAGTRWPVWLLCASTGVAGLLIGFFIGHAA</sequence>
<dbReference type="PANTHER" id="PTHR38588:SF1">
    <property type="entry name" value="BLL0334 PROTEIN"/>
    <property type="match status" value="1"/>
</dbReference>